<accession>Q9HM22</accession>
<evidence type="ECO:0000256" key="1">
    <source>
        <dbReference type="SAM" id="Phobius"/>
    </source>
</evidence>
<reference evidence="2 3" key="1">
    <citation type="journal article" date="2000" name="Nature">
        <title>The genome sequence of the thermoacidophilic scavenger Thermoplasma acidophilum.</title>
        <authorList>
            <person name="Ruepp A."/>
            <person name="Graml W."/>
            <person name="Santos-Martinez M.L."/>
            <person name="Koretke K.K."/>
            <person name="Volker C."/>
            <person name="Mewes H.W."/>
            <person name="Frishman D."/>
            <person name="Stocker S."/>
            <person name="Lupas A.N."/>
            <person name="Baumeister W."/>
        </authorList>
    </citation>
    <scope>NUCLEOTIDE SEQUENCE [LARGE SCALE GENOMIC DNA]</scope>
    <source>
        <strain evidence="3">ATCC 25905 / DSM 1728 / JCM 9062 / NBRC 15155 / AMRC-C165</strain>
    </source>
</reference>
<dbReference type="KEGG" id="tac:Ta0049"/>
<proteinExistence type="predicted"/>
<name>Q9HM22_THEAC</name>
<organism evidence="2 3">
    <name type="scientific">Thermoplasma acidophilum (strain ATCC 25905 / DSM 1728 / JCM 9062 / NBRC 15155 / AMRC-C165)</name>
    <dbReference type="NCBI Taxonomy" id="273075"/>
    <lineage>
        <taxon>Archaea</taxon>
        <taxon>Methanobacteriati</taxon>
        <taxon>Thermoplasmatota</taxon>
        <taxon>Thermoplasmata</taxon>
        <taxon>Thermoplasmatales</taxon>
        <taxon>Thermoplasmataceae</taxon>
        <taxon>Thermoplasma</taxon>
    </lineage>
</organism>
<sequence length="232" mass="25763">MPLSPNPNAAFDTIAWINEILANPVKSNDCYLSIKTHPNGILNALSKKSLYSEVIFLFMNLSSPGHISVSRIIGIIVGWLMLIFLYSAYADNTNRNYSIAMWFIYFIFLTWSIISLILIYRTLTGGNALSGPSNFQAEKYMPDYAGYTMNRKFGLVLLGIAVVTIITGTFLSLAIEGYSLSLSAYYYSSQIQYASVAMFIVLSHAGIIIYSLNKKKFNNMVGFGNTESPSAK</sequence>
<protein>
    <submittedName>
        <fullName evidence="2">Hypothetical membrane protein</fullName>
    </submittedName>
</protein>
<evidence type="ECO:0000313" key="2">
    <source>
        <dbReference type="EMBL" id="CAC11197.1"/>
    </source>
</evidence>
<evidence type="ECO:0000313" key="3">
    <source>
        <dbReference type="Proteomes" id="UP000001024"/>
    </source>
</evidence>
<dbReference type="EMBL" id="AL445063">
    <property type="protein sequence ID" value="CAC11197.1"/>
    <property type="molecule type" value="Genomic_DNA"/>
</dbReference>
<keyword evidence="1" id="KW-0812">Transmembrane</keyword>
<dbReference type="InParanoid" id="Q9HM22"/>
<keyword evidence="1" id="KW-1133">Transmembrane helix</keyword>
<feature type="transmembrane region" description="Helical" evidence="1">
    <location>
        <begin position="193"/>
        <end position="212"/>
    </location>
</feature>
<feature type="transmembrane region" description="Helical" evidence="1">
    <location>
        <begin position="153"/>
        <end position="173"/>
    </location>
</feature>
<keyword evidence="1" id="KW-0472">Membrane</keyword>
<feature type="transmembrane region" description="Helical" evidence="1">
    <location>
        <begin position="99"/>
        <end position="120"/>
    </location>
</feature>
<dbReference type="EnsemblBacteria" id="CAC11197">
    <property type="protein sequence ID" value="CAC11197"/>
    <property type="gene ID" value="CAC11197"/>
</dbReference>
<gene>
    <name evidence="2" type="ordered locus">Ta0049</name>
</gene>
<dbReference type="HOGENOM" id="CLU_1192666_0_0_2"/>
<feature type="transmembrane region" description="Helical" evidence="1">
    <location>
        <begin position="69"/>
        <end position="87"/>
    </location>
</feature>
<dbReference type="Proteomes" id="UP000001024">
    <property type="component" value="Chromosome"/>
</dbReference>
<dbReference type="PaxDb" id="273075-Ta0049"/>
<keyword evidence="3" id="KW-1185">Reference proteome</keyword>
<dbReference type="AlphaFoldDB" id="Q9HM22"/>